<sequence length="266" mass="28380">MSTSGRGVEPLPSREALVAATADHPFARFDLSSTVVDPGLHVAGTRTVAWAQHWADGRLGVVVLGDPVDVAVLAAADATREWVEDLAPDHVTAPADAYDPLREALGLRGGNAWDRMWTTTHPPAIRAERDVVPHDGDDGELADFVRAHNPHPHAIPGQSAEQRWVVVREDGRLLACGCTEPGNADVPLIGGIVVDSAQRGRGLGAAVTAYLTREALARTGACTLAVFADNDHARGLYERLGYRVGLHARTGFPVRTGRRAPSRDAR</sequence>
<comment type="caution">
    <text evidence="2">The sequence shown here is derived from an EMBL/GenBank/DDBJ whole genome shotgun (WGS) entry which is preliminary data.</text>
</comment>
<dbReference type="SUPFAM" id="SSF55729">
    <property type="entry name" value="Acyl-CoA N-acyltransferases (Nat)"/>
    <property type="match status" value="1"/>
</dbReference>
<dbReference type="Proteomes" id="UP000321793">
    <property type="component" value="Unassembled WGS sequence"/>
</dbReference>
<evidence type="ECO:0000313" key="3">
    <source>
        <dbReference type="Proteomes" id="UP000321793"/>
    </source>
</evidence>
<dbReference type="Gene3D" id="3.40.630.30">
    <property type="match status" value="1"/>
</dbReference>
<organism evidence="2 3">
    <name type="scientific">Knoellia locipacati</name>
    <dbReference type="NCBI Taxonomy" id="882824"/>
    <lineage>
        <taxon>Bacteria</taxon>
        <taxon>Bacillati</taxon>
        <taxon>Actinomycetota</taxon>
        <taxon>Actinomycetes</taxon>
        <taxon>Micrococcales</taxon>
        <taxon>Intrasporangiaceae</taxon>
        <taxon>Knoellia</taxon>
    </lineage>
</organism>
<keyword evidence="3" id="KW-1185">Reference proteome</keyword>
<gene>
    <name evidence="2" type="ORF">KLO01_23410</name>
</gene>
<dbReference type="CDD" id="cd04301">
    <property type="entry name" value="NAT_SF"/>
    <property type="match status" value="1"/>
</dbReference>
<proteinExistence type="predicted"/>
<accession>A0A512T2A9</accession>
<evidence type="ECO:0000313" key="2">
    <source>
        <dbReference type="EMBL" id="GEQ14294.1"/>
    </source>
</evidence>
<name>A0A512T2A9_9MICO</name>
<reference evidence="2 3" key="1">
    <citation type="submission" date="2019-07" db="EMBL/GenBank/DDBJ databases">
        <title>Whole genome shotgun sequence of Knoellia locipacati NBRC 109775.</title>
        <authorList>
            <person name="Hosoyama A."/>
            <person name="Uohara A."/>
            <person name="Ohji S."/>
            <person name="Ichikawa N."/>
        </authorList>
    </citation>
    <scope>NUCLEOTIDE SEQUENCE [LARGE SCALE GENOMIC DNA]</scope>
    <source>
        <strain evidence="2 3">NBRC 109775</strain>
    </source>
</reference>
<dbReference type="OrthoDB" id="5143160at2"/>
<dbReference type="EMBL" id="BKBA01000009">
    <property type="protein sequence ID" value="GEQ14294.1"/>
    <property type="molecule type" value="Genomic_DNA"/>
</dbReference>
<protein>
    <recommendedName>
        <fullName evidence="1">N-acetyltransferase domain-containing protein</fullName>
    </recommendedName>
</protein>
<dbReference type="GO" id="GO:0016747">
    <property type="term" value="F:acyltransferase activity, transferring groups other than amino-acyl groups"/>
    <property type="evidence" value="ECO:0007669"/>
    <property type="project" value="InterPro"/>
</dbReference>
<dbReference type="AlphaFoldDB" id="A0A512T2A9"/>
<feature type="domain" description="N-acetyltransferase" evidence="1">
    <location>
        <begin position="123"/>
        <end position="261"/>
    </location>
</feature>
<dbReference type="Pfam" id="PF00583">
    <property type="entry name" value="Acetyltransf_1"/>
    <property type="match status" value="1"/>
</dbReference>
<dbReference type="InterPro" id="IPR000182">
    <property type="entry name" value="GNAT_dom"/>
</dbReference>
<dbReference type="PROSITE" id="PS51186">
    <property type="entry name" value="GNAT"/>
    <property type="match status" value="1"/>
</dbReference>
<dbReference type="RefSeq" id="WP_147065319.1">
    <property type="nucleotide sequence ID" value="NZ_BAABDN010000002.1"/>
</dbReference>
<dbReference type="InterPro" id="IPR016181">
    <property type="entry name" value="Acyl_CoA_acyltransferase"/>
</dbReference>
<evidence type="ECO:0000259" key="1">
    <source>
        <dbReference type="PROSITE" id="PS51186"/>
    </source>
</evidence>